<gene>
    <name evidence="2" type="ORF">GGQ57_002923</name>
</gene>
<keyword evidence="3" id="KW-1185">Reference proteome</keyword>
<evidence type="ECO:0000313" key="3">
    <source>
        <dbReference type="Proteomes" id="UP000533637"/>
    </source>
</evidence>
<accession>A0ABR6KNN8</accession>
<feature type="transmembrane region" description="Helical" evidence="1">
    <location>
        <begin position="38"/>
        <end position="62"/>
    </location>
</feature>
<keyword evidence="1" id="KW-1133">Transmembrane helix</keyword>
<organism evidence="2 3">
    <name type="scientific">Parabacteroides faecis</name>
    <dbReference type="NCBI Taxonomy" id="1217282"/>
    <lineage>
        <taxon>Bacteria</taxon>
        <taxon>Pseudomonadati</taxon>
        <taxon>Bacteroidota</taxon>
        <taxon>Bacteroidia</taxon>
        <taxon>Bacteroidales</taxon>
        <taxon>Tannerellaceae</taxon>
        <taxon>Parabacteroides</taxon>
    </lineage>
</organism>
<name>A0ABR6KNN8_9BACT</name>
<keyword evidence="1" id="KW-0472">Membrane</keyword>
<evidence type="ECO:0000256" key="1">
    <source>
        <dbReference type="SAM" id="Phobius"/>
    </source>
</evidence>
<sequence>MVDTKLILTFVDEKKGTIKFVTPLFHSYFYFSANYAHILFYCIAINIMYARTSIYITILLFFQHLTTLHK</sequence>
<dbReference type="EMBL" id="JACHOC010000005">
    <property type="protein sequence ID" value="MBB4623014.1"/>
    <property type="molecule type" value="Genomic_DNA"/>
</dbReference>
<reference evidence="2 3" key="1">
    <citation type="submission" date="2020-08" db="EMBL/GenBank/DDBJ databases">
        <title>Genomic Encyclopedia of Type Strains, Phase IV (KMG-IV): sequencing the most valuable type-strain genomes for metagenomic binning, comparative biology and taxonomic classification.</title>
        <authorList>
            <person name="Goeker M."/>
        </authorList>
    </citation>
    <scope>NUCLEOTIDE SEQUENCE [LARGE SCALE GENOMIC DNA]</scope>
    <source>
        <strain evidence="2 3">DSM 102983</strain>
    </source>
</reference>
<keyword evidence="1" id="KW-0812">Transmembrane</keyword>
<proteinExistence type="predicted"/>
<evidence type="ECO:0008006" key="4">
    <source>
        <dbReference type="Google" id="ProtNLM"/>
    </source>
</evidence>
<protein>
    <recommendedName>
        <fullName evidence="4">Transmembrane protein</fullName>
    </recommendedName>
</protein>
<dbReference type="Proteomes" id="UP000533637">
    <property type="component" value="Unassembled WGS sequence"/>
</dbReference>
<evidence type="ECO:0000313" key="2">
    <source>
        <dbReference type="EMBL" id="MBB4623014.1"/>
    </source>
</evidence>
<comment type="caution">
    <text evidence="2">The sequence shown here is derived from an EMBL/GenBank/DDBJ whole genome shotgun (WGS) entry which is preliminary data.</text>
</comment>